<dbReference type="InterPro" id="IPR017901">
    <property type="entry name" value="C-CAP_CF_C-like"/>
</dbReference>
<dbReference type="PROSITE" id="PS51329">
    <property type="entry name" value="C_CAP_COFACTOR_C"/>
    <property type="match status" value="1"/>
</dbReference>
<feature type="region of interest" description="Disordered" evidence="5">
    <location>
        <begin position="39"/>
        <end position="65"/>
    </location>
</feature>
<dbReference type="PROSITE" id="PS01089">
    <property type="entry name" value="CAP_2"/>
    <property type="match status" value="1"/>
</dbReference>
<dbReference type="GO" id="GO:0008179">
    <property type="term" value="F:adenylate cyclase binding"/>
    <property type="evidence" value="ECO:0007669"/>
    <property type="project" value="TreeGrafter"/>
</dbReference>
<dbReference type="RefSeq" id="XP_015469525.1">
    <property type="nucleotide sequence ID" value="XM_015609569.1"/>
</dbReference>
<feature type="compositionally biased region" description="Pro residues" evidence="5">
    <location>
        <begin position="273"/>
        <end position="283"/>
    </location>
</feature>
<protein>
    <recommendedName>
        <fullName evidence="3 4">Adenylyl cyclase-associated protein</fullName>
    </recommendedName>
</protein>
<evidence type="ECO:0000256" key="4">
    <source>
        <dbReference type="RuleBase" id="RU000647"/>
    </source>
</evidence>
<sequence length="530" mass="57449">MSSEENQFNVQGYNIVTMLKRLEAATSRLEDISIFQSENGRSDGQSIRSVGQGQGIGAGQSQQDKEAKAVEANQQNEAVPKSVTEFKNFIEKSLIPLVKSSQAIDGLVGEAAEIFEQAFQAQLQFLSIVAKSKKPEMSDPAFMEVLKPINEKIEQINKLKDANRESQFYNHLNTISEGAPVLGWVVGDTPVSLIPEFKDSSQFWSNRVMKEYKDKDQRHVTWVSQFLHIFEALKAYVKEFHTTGPSWNNANGQPLSEVLAGSKSVGGPSGGSAPPPPPPPPPAAIFDSDSAQSTSSSVPAGGMNAVFADLNKGENITSGLKKVDKSEMTHKNPSLRQAAPPVSKKPTPPKKPSSLSSSLNLAEPKKKPAKMELVDGTKWIIENFTEADVPSHQPLVIDAEMQQSVFIGNCSGITVQVKGKANAISISETRNTGVVVDSLISGIDFIKSFKFGLQVTGTVAMISVDKSDEGSIYLSQQSIDADVQIYTSCATSLNVNVLKNDDFEELAIPEQFKHSIRNGKLISEVVEHAG</sequence>
<feature type="domain" description="C-CAP/cofactor C-like" evidence="6">
    <location>
        <begin position="368"/>
        <end position="510"/>
    </location>
</feature>
<comment type="similarity">
    <text evidence="1 4">Belongs to the CAP family.</text>
</comment>
<dbReference type="SMART" id="SM00673">
    <property type="entry name" value="CARP"/>
    <property type="match status" value="2"/>
</dbReference>
<feature type="region of interest" description="Disordered" evidence="5">
    <location>
        <begin position="248"/>
        <end position="300"/>
    </location>
</feature>
<evidence type="ECO:0000256" key="5">
    <source>
        <dbReference type="SAM" id="MobiDB-lite"/>
    </source>
</evidence>
<dbReference type="InterPro" id="IPR013912">
    <property type="entry name" value="Adenylate_cyclase-assoc_CAP_C"/>
</dbReference>
<dbReference type="Proteomes" id="UP000054251">
    <property type="component" value="Unassembled WGS sequence"/>
</dbReference>
<dbReference type="PROSITE" id="PS01088">
    <property type="entry name" value="CAP_1"/>
    <property type="match status" value="1"/>
</dbReference>
<evidence type="ECO:0000256" key="3">
    <source>
        <dbReference type="ARBA" id="ARBA00072052"/>
    </source>
</evidence>
<dbReference type="Pfam" id="PF01213">
    <property type="entry name" value="CAP_N-CM"/>
    <property type="match status" value="1"/>
</dbReference>
<dbReference type="SUPFAM" id="SSF69340">
    <property type="entry name" value="C-terminal domain of adenylylcyclase associated protein"/>
    <property type="match status" value="1"/>
</dbReference>
<dbReference type="GO" id="GO:0019933">
    <property type="term" value="P:cAMP-mediated signaling"/>
    <property type="evidence" value="ECO:0007669"/>
    <property type="project" value="TreeGrafter"/>
</dbReference>
<dbReference type="InterPro" id="IPR013992">
    <property type="entry name" value="Adenylate_cyclase-assoc_CAP_N"/>
</dbReference>
<dbReference type="InterPro" id="IPR016098">
    <property type="entry name" value="CAP/MinC_C"/>
</dbReference>
<evidence type="ECO:0000256" key="1">
    <source>
        <dbReference type="ARBA" id="ARBA00007659"/>
    </source>
</evidence>
<evidence type="ECO:0000313" key="7">
    <source>
        <dbReference type="EMBL" id="KSA03423.1"/>
    </source>
</evidence>
<organism evidence="7 8">
    <name type="scientific">Debaryomyces fabryi</name>
    <dbReference type="NCBI Taxonomy" id="58627"/>
    <lineage>
        <taxon>Eukaryota</taxon>
        <taxon>Fungi</taxon>
        <taxon>Dikarya</taxon>
        <taxon>Ascomycota</taxon>
        <taxon>Saccharomycotina</taxon>
        <taxon>Pichiomycetes</taxon>
        <taxon>Debaryomycetaceae</taxon>
        <taxon>Debaryomyces</taxon>
    </lineage>
</organism>
<accession>A0A0V1Q5D8</accession>
<dbReference type="InterPro" id="IPR006599">
    <property type="entry name" value="CARP_motif"/>
</dbReference>
<evidence type="ECO:0000313" key="8">
    <source>
        <dbReference type="Proteomes" id="UP000054251"/>
    </source>
</evidence>
<evidence type="ECO:0000259" key="6">
    <source>
        <dbReference type="PROSITE" id="PS51329"/>
    </source>
</evidence>
<dbReference type="GO" id="GO:0007015">
    <property type="term" value="P:actin filament organization"/>
    <property type="evidence" value="ECO:0007669"/>
    <property type="project" value="TreeGrafter"/>
</dbReference>
<dbReference type="GeneID" id="26837748"/>
<comment type="function">
    <text evidence="2">The N-terminal domain binds to adenylyl cyclase, thereby enabling adenylyl cyclase to be activated by upstream regulatory signals, such as Ras. The C-terminal domain is required for normal cellular morphology and growth control.</text>
</comment>
<name>A0A0V1Q5D8_9ASCO</name>
<keyword evidence="8" id="KW-1185">Reference proteome</keyword>
<dbReference type="Gene3D" id="2.160.20.70">
    <property type="match status" value="1"/>
</dbReference>
<feature type="compositionally biased region" description="Low complexity" evidence="5">
    <location>
        <begin position="288"/>
        <end position="297"/>
    </location>
</feature>
<dbReference type="GO" id="GO:0003779">
    <property type="term" value="F:actin binding"/>
    <property type="evidence" value="ECO:0007669"/>
    <property type="project" value="InterPro"/>
</dbReference>
<feature type="compositionally biased region" description="Polar residues" evidence="5">
    <location>
        <begin position="39"/>
        <end position="49"/>
    </location>
</feature>
<dbReference type="OrthoDB" id="77251at2759"/>
<dbReference type="SUPFAM" id="SSF101278">
    <property type="entry name" value="N-terminal domain of adenylylcyclase associated protein, CAP"/>
    <property type="match status" value="1"/>
</dbReference>
<reference evidence="7 8" key="1">
    <citation type="submission" date="2015-11" db="EMBL/GenBank/DDBJ databases">
        <title>The genome of Debaryomyces fabryi.</title>
        <authorList>
            <person name="Tafer H."/>
            <person name="Lopandic K."/>
        </authorList>
    </citation>
    <scope>NUCLEOTIDE SEQUENCE [LARGE SCALE GENOMIC DNA]</scope>
    <source>
        <strain evidence="7 8">CBS 789</strain>
    </source>
</reference>
<feature type="region of interest" description="Disordered" evidence="5">
    <location>
        <begin position="323"/>
        <end position="368"/>
    </location>
</feature>
<comment type="caution">
    <text evidence="7">The sequence shown here is derived from an EMBL/GenBank/DDBJ whole genome shotgun (WGS) entry which is preliminary data.</text>
</comment>
<dbReference type="InterPro" id="IPR018106">
    <property type="entry name" value="CAP_CS_N"/>
</dbReference>
<dbReference type="FunFam" id="1.25.40.330:FF:000001">
    <property type="entry name" value="Adenylyl cyclase-associated protein"/>
    <property type="match status" value="1"/>
</dbReference>
<dbReference type="InterPro" id="IPR036223">
    <property type="entry name" value="CAP_C_sf"/>
</dbReference>
<dbReference type="InterPro" id="IPR053950">
    <property type="entry name" value="CAP_N"/>
</dbReference>
<dbReference type="AlphaFoldDB" id="A0A0V1Q5D8"/>
<proteinExistence type="inferred from homology"/>
<dbReference type="Gene3D" id="1.25.40.330">
    <property type="entry name" value="Adenylate cyclase-associated CAP, N-terminal domain"/>
    <property type="match status" value="1"/>
</dbReference>
<dbReference type="GO" id="GO:0005737">
    <property type="term" value="C:cytoplasm"/>
    <property type="evidence" value="ECO:0007669"/>
    <property type="project" value="TreeGrafter"/>
</dbReference>
<dbReference type="InterPro" id="IPR001837">
    <property type="entry name" value="Adenylate_cyclase-assoc_CAP"/>
</dbReference>
<dbReference type="PANTHER" id="PTHR10652">
    <property type="entry name" value="ADENYLYL CYCLASE-ASSOCIATED PROTEIN"/>
    <property type="match status" value="1"/>
</dbReference>
<gene>
    <name evidence="7" type="ORF">AC631_00739</name>
</gene>
<dbReference type="PANTHER" id="PTHR10652:SF0">
    <property type="entry name" value="ADENYLYL CYCLASE-ASSOCIATED PROTEIN"/>
    <property type="match status" value="1"/>
</dbReference>
<dbReference type="InterPro" id="IPR036222">
    <property type="entry name" value="CAP_N_sf"/>
</dbReference>
<dbReference type="Pfam" id="PF21938">
    <property type="entry name" value="CAP_N"/>
    <property type="match status" value="1"/>
</dbReference>
<dbReference type="Pfam" id="PF08603">
    <property type="entry name" value="CAP_C"/>
    <property type="match status" value="1"/>
</dbReference>
<dbReference type="InterPro" id="IPR028417">
    <property type="entry name" value="CAP_CS_C"/>
</dbReference>
<evidence type="ECO:0000256" key="2">
    <source>
        <dbReference type="ARBA" id="ARBA00054756"/>
    </source>
</evidence>
<dbReference type="EMBL" id="LMYN01000009">
    <property type="protein sequence ID" value="KSA03423.1"/>
    <property type="molecule type" value="Genomic_DNA"/>
</dbReference>